<dbReference type="Proteomes" id="UP000033048">
    <property type="component" value="Chromosome"/>
</dbReference>
<feature type="transmembrane region" description="Helical" evidence="1">
    <location>
        <begin position="20"/>
        <end position="41"/>
    </location>
</feature>
<reference evidence="2 3" key="1">
    <citation type="submission" date="2014-07" db="EMBL/GenBank/DDBJ databases">
        <title>Methanogenic archaea and the global carbon cycle.</title>
        <authorList>
            <person name="Henriksen J.R."/>
            <person name="Luke J."/>
            <person name="Reinhart S."/>
            <person name="Benedict M.N."/>
            <person name="Youngblut N.D."/>
            <person name="Metcalf M.E."/>
            <person name="Whitaker R.J."/>
            <person name="Metcalf W.W."/>
        </authorList>
    </citation>
    <scope>NUCLEOTIDE SEQUENCE [LARGE SCALE GENOMIC DNA]</scope>
    <source>
        <strain evidence="2 3">MM1</strain>
    </source>
</reference>
<dbReference type="OrthoDB" id="118051at2157"/>
<keyword evidence="1" id="KW-0472">Membrane</keyword>
<evidence type="ECO:0000256" key="1">
    <source>
        <dbReference type="SAM" id="Phobius"/>
    </source>
</evidence>
<dbReference type="Pfam" id="PF23960">
    <property type="entry name" value="DUF7289"/>
    <property type="match status" value="1"/>
</dbReference>
<evidence type="ECO:0000313" key="2">
    <source>
        <dbReference type="EMBL" id="AKB85755.1"/>
    </source>
</evidence>
<dbReference type="InterPro" id="IPR055713">
    <property type="entry name" value="DUF7289"/>
</dbReference>
<dbReference type="GeneID" id="24894267"/>
<proteinExistence type="predicted"/>
<dbReference type="EMBL" id="CP009518">
    <property type="protein sequence ID" value="AKB85755.1"/>
    <property type="molecule type" value="Genomic_DNA"/>
</dbReference>
<dbReference type="AlphaFoldDB" id="A0A0E3X0J1"/>
<protein>
    <recommendedName>
        <fullName evidence="4">Archaeal Type IV pilin N-terminal domain-containing protein</fullName>
    </recommendedName>
</protein>
<dbReference type="RefSeq" id="WP_048205814.1">
    <property type="nucleotide sequence ID" value="NZ_CP009518.1"/>
</dbReference>
<dbReference type="STRING" id="1434104.MCMEM_1702"/>
<keyword evidence="3" id="KW-1185">Reference proteome</keyword>
<name>A0A0E3X0J1_METMT</name>
<accession>A0A0E3X0J1</accession>
<dbReference type="KEGG" id="mmet:MCMEM_1702"/>
<organism evidence="2 3">
    <name type="scientific">Methanococcoides methylutens MM1</name>
    <dbReference type="NCBI Taxonomy" id="1434104"/>
    <lineage>
        <taxon>Archaea</taxon>
        <taxon>Methanobacteriati</taxon>
        <taxon>Methanobacteriota</taxon>
        <taxon>Stenosarchaea group</taxon>
        <taxon>Methanomicrobia</taxon>
        <taxon>Methanosarcinales</taxon>
        <taxon>Methanosarcinaceae</taxon>
        <taxon>Methanococcoides</taxon>
    </lineage>
</organism>
<evidence type="ECO:0000313" key="3">
    <source>
        <dbReference type="Proteomes" id="UP000033048"/>
    </source>
</evidence>
<keyword evidence="1" id="KW-1133">Transmembrane helix</keyword>
<sequence length="257" mass="28332">MARNNIFDSESAVSEVVDVVLILGIMLIAITVISVAGFPALQNMQDSGHQENIRQSFIVLGENVNKVVFNLAPSQSVELKMYGGSIGVIGDSKLNLSVQTWNETSLDKEYEGAPTGQLMELRNEREGTSISYENTAVWAKYQTGQPIMVREPQFVFDGNTLIIPFVPIQTGGSTSGEGLIRIITDSLTSEIYSYQNVSAVNISVTSPYYIAWDNYLNETLEMQTTLNTTSSTVDAHKDYDENIDVYVLKSTVSMTIE</sequence>
<evidence type="ECO:0008006" key="4">
    <source>
        <dbReference type="Google" id="ProtNLM"/>
    </source>
</evidence>
<gene>
    <name evidence="2" type="ORF">MCMEM_1702</name>
</gene>
<dbReference type="HOGENOM" id="CLU_084673_1_0_2"/>
<keyword evidence="1" id="KW-0812">Transmembrane</keyword>